<reference evidence="1 2" key="1">
    <citation type="journal article" date="2013" name="PLoS Genet.">
        <title>Comparative genome structure, secondary metabolite, and effector coding capacity across Cochliobolus pathogens.</title>
        <authorList>
            <person name="Condon B.J."/>
            <person name="Leng Y."/>
            <person name="Wu D."/>
            <person name="Bushley K.E."/>
            <person name="Ohm R.A."/>
            <person name="Otillar R."/>
            <person name="Martin J."/>
            <person name="Schackwitz W."/>
            <person name="Grimwood J."/>
            <person name="MohdZainudin N."/>
            <person name="Xue C."/>
            <person name="Wang R."/>
            <person name="Manning V.A."/>
            <person name="Dhillon B."/>
            <person name="Tu Z.J."/>
            <person name="Steffenson B.J."/>
            <person name="Salamov A."/>
            <person name="Sun H."/>
            <person name="Lowry S."/>
            <person name="LaButti K."/>
            <person name="Han J."/>
            <person name="Copeland A."/>
            <person name="Lindquist E."/>
            <person name="Barry K."/>
            <person name="Schmutz J."/>
            <person name="Baker S.E."/>
            <person name="Ciuffetti L.M."/>
            <person name="Grigoriev I.V."/>
            <person name="Zhong S."/>
            <person name="Turgeon B.G."/>
        </authorList>
    </citation>
    <scope>NUCLEOTIDE SEQUENCE [LARGE SCALE GENOMIC DNA]</scope>
    <source>
        <strain evidence="1 2">26-R-13</strain>
    </source>
</reference>
<evidence type="ECO:0000313" key="2">
    <source>
        <dbReference type="Proteomes" id="UP000053841"/>
    </source>
</evidence>
<protein>
    <submittedName>
        <fullName evidence="1">Uncharacterized protein</fullName>
    </submittedName>
</protein>
<name>W6YIG0_COCC2</name>
<dbReference type="Proteomes" id="UP000053841">
    <property type="component" value="Unassembled WGS sequence"/>
</dbReference>
<gene>
    <name evidence="1" type="ORF">COCCADRAFT_90821</name>
</gene>
<evidence type="ECO:0000313" key="1">
    <source>
        <dbReference type="EMBL" id="EUC35424.1"/>
    </source>
</evidence>
<dbReference type="AlphaFoldDB" id="W6YIG0"/>
<dbReference type="HOGENOM" id="CLU_2984420_0_0_1"/>
<accession>W6YIG0</accession>
<dbReference type="RefSeq" id="XP_007710264.1">
    <property type="nucleotide sequence ID" value="XM_007712074.1"/>
</dbReference>
<dbReference type="KEGG" id="bze:COCCADRAFT_90821"/>
<keyword evidence="2" id="KW-1185">Reference proteome</keyword>
<feature type="non-terminal residue" evidence="1">
    <location>
        <position position="1"/>
    </location>
</feature>
<organism evidence="1 2">
    <name type="scientific">Cochliobolus carbonum (strain 26-R-13)</name>
    <name type="common">Maize leaf spot fungus</name>
    <name type="synonym">Bipolaris zeicola</name>
    <dbReference type="NCBI Taxonomy" id="930089"/>
    <lineage>
        <taxon>Eukaryota</taxon>
        <taxon>Fungi</taxon>
        <taxon>Dikarya</taxon>
        <taxon>Ascomycota</taxon>
        <taxon>Pezizomycotina</taxon>
        <taxon>Dothideomycetes</taxon>
        <taxon>Pleosporomycetidae</taxon>
        <taxon>Pleosporales</taxon>
        <taxon>Pleosporineae</taxon>
        <taxon>Pleosporaceae</taxon>
        <taxon>Bipolaris</taxon>
    </lineage>
</organism>
<dbReference type="GeneID" id="19153054"/>
<proteinExistence type="predicted"/>
<dbReference type="EMBL" id="KI964575">
    <property type="protein sequence ID" value="EUC35424.1"/>
    <property type="molecule type" value="Genomic_DNA"/>
</dbReference>
<sequence length="58" mass="5407">HTGAEGVRAGALGGVVVVDVVGGCGGALGGECCRAIALPLGAVKECSRGAWSSPPGSS</sequence>